<evidence type="ECO:0008006" key="3">
    <source>
        <dbReference type="Google" id="ProtNLM"/>
    </source>
</evidence>
<evidence type="ECO:0000313" key="1">
    <source>
        <dbReference type="EMBL" id="CAF1615469.1"/>
    </source>
</evidence>
<proteinExistence type="predicted"/>
<accession>A0A816BWZ1</accession>
<organism evidence="1 2">
    <name type="scientific">Adineta ricciae</name>
    <name type="common">Rotifer</name>
    <dbReference type="NCBI Taxonomy" id="249248"/>
    <lineage>
        <taxon>Eukaryota</taxon>
        <taxon>Metazoa</taxon>
        <taxon>Spiralia</taxon>
        <taxon>Gnathifera</taxon>
        <taxon>Rotifera</taxon>
        <taxon>Eurotatoria</taxon>
        <taxon>Bdelloidea</taxon>
        <taxon>Adinetida</taxon>
        <taxon>Adinetidae</taxon>
        <taxon>Adineta</taxon>
    </lineage>
</organism>
<protein>
    <recommendedName>
        <fullName evidence="3">MULE transposase domain-containing protein</fullName>
    </recommendedName>
</protein>
<evidence type="ECO:0000313" key="2">
    <source>
        <dbReference type="Proteomes" id="UP000663828"/>
    </source>
</evidence>
<keyword evidence="2" id="KW-1185">Reference proteome</keyword>
<dbReference type="EMBL" id="CAJNOR010007345">
    <property type="protein sequence ID" value="CAF1615469.1"/>
    <property type="molecule type" value="Genomic_DNA"/>
</dbReference>
<comment type="caution">
    <text evidence="1">The sequence shown here is derived from an EMBL/GenBank/DDBJ whole genome shotgun (WGS) entry which is preliminary data.</text>
</comment>
<dbReference type="Proteomes" id="UP000663828">
    <property type="component" value="Unassembled WGS sequence"/>
</dbReference>
<gene>
    <name evidence="1" type="ORF">XAT740_LOCUS49495</name>
</gene>
<sequence length="311" mass="35813">MYRFPLFLGAGRKNPQFPIELWNIHDRITSNLPRSNNSIEGWHNAFAKRVSIAHPTITKLADKIRMEQSKFEIDITQIRQGHEPKPKKAVYRKLDERITRLVGDYNSVDLDSELWSSHESDETVTRLSALKNCFISRYATGSKCIKYLKRAQSYETIILVIVADDKQIDLHTPSTDAIDVSRIFQYRSVQSIFLVLRIANKVTGTIEANSFKTSYKTIDKLTGILDNHEAVYSQLQRLISEIEESDDGLFSTFNQRQKSLRHVRYELGAFVWSHSYRGQFSYLQNFKCNTSRIIPSQTLNADSVGHNIVCS</sequence>
<dbReference type="AlphaFoldDB" id="A0A816BWZ1"/>
<name>A0A816BWZ1_ADIRI</name>
<reference evidence="1" key="1">
    <citation type="submission" date="2021-02" db="EMBL/GenBank/DDBJ databases">
        <authorList>
            <person name="Nowell W R."/>
        </authorList>
    </citation>
    <scope>NUCLEOTIDE SEQUENCE</scope>
</reference>